<keyword evidence="3" id="KW-0732">Signal</keyword>
<dbReference type="GO" id="GO:0055085">
    <property type="term" value="P:transmembrane transport"/>
    <property type="evidence" value="ECO:0007669"/>
    <property type="project" value="InterPro"/>
</dbReference>
<name>A0A0U2MXU2_9BACL</name>
<dbReference type="NCBIfam" id="TIGR00787">
    <property type="entry name" value="dctP"/>
    <property type="match status" value="1"/>
</dbReference>
<evidence type="ECO:0000256" key="1">
    <source>
        <dbReference type="ARBA" id="ARBA00009023"/>
    </source>
</evidence>
<dbReference type="CDD" id="cd13679">
    <property type="entry name" value="PBP2_TRAP_YiaO_like"/>
    <property type="match status" value="1"/>
</dbReference>
<dbReference type="STRING" id="162209.IJ22_26660"/>
<keyword evidence="2" id="KW-0813">Transport</keyword>
<dbReference type="InterPro" id="IPR038404">
    <property type="entry name" value="TRAP_DctP_sf"/>
</dbReference>
<sequence precursor="true">MKSLWKKAISGLVVFGLLISVIGCGGGQNNNTTVQSGTSENKGISERKFKLSVGLTEDHPEGVGGKKFKEIVEKNSGGKFQVNVYFNNQLGDDKKVSDSLQSGTVELGIISTSPLTASVKEFGIFDLPFIFNNEKEADAVLDGTVGKTLLDKLPAHNLIGLGYWENGFRNLTNSKKPVATLEDFKGLKIRTIPNQVHLDVFKALGANPTPMPFSELFTAMESKTIDGQENPLTAIQSSKFYEVQSHLSLSKHLYTPFIFMASKKFWDKLNDQEKKILQDAVIEAGKFQRELNREETKKSLEYLKNKGMQVSEFSNEETKKIQEAVKPVIDKYSKELGEELVKKMFDEIQKVRGEK</sequence>
<reference evidence="5" key="1">
    <citation type="submission" date="2015-12" db="EMBL/GenBank/DDBJ databases">
        <title>Complete genome sequences of two moderately thermophilic Paenibacillus species.</title>
        <authorList>
            <person name="Butler R.III."/>
            <person name="Wang J."/>
            <person name="Stark B.C."/>
            <person name="Pombert J.-F."/>
        </authorList>
    </citation>
    <scope>NUCLEOTIDE SEQUENCE [LARGE SCALE GENOMIC DNA]</scope>
    <source>
        <strain evidence="5">32O-Y</strain>
    </source>
</reference>
<dbReference type="InterPro" id="IPR004682">
    <property type="entry name" value="TRAP_DctP"/>
</dbReference>
<gene>
    <name evidence="4" type="ORF">IJ22_26660</name>
</gene>
<keyword evidence="5" id="KW-1185">Reference proteome</keyword>
<dbReference type="PATRIC" id="fig|162209.4.peg.2838"/>
<dbReference type="GO" id="GO:0030288">
    <property type="term" value="C:outer membrane-bounded periplasmic space"/>
    <property type="evidence" value="ECO:0007669"/>
    <property type="project" value="InterPro"/>
</dbReference>
<evidence type="ECO:0000313" key="4">
    <source>
        <dbReference type="EMBL" id="ALS23039.1"/>
    </source>
</evidence>
<dbReference type="InterPro" id="IPR018389">
    <property type="entry name" value="DctP_fam"/>
</dbReference>
<dbReference type="PIRSF" id="PIRSF006470">
    <property type="entry name" value="DctB"/>
    <property type="match status" value="1"/>
</dbReference>
<organism evidence="4 5">
    <name type="scientific">Paenibacillus naphthalenovorans</name>
    <dbReference type="NCBI Taxonomy" id="162209"/>
    <lineage>
        <taxon>Bacteria</taxon>
        <taxon>Bacillati</taxon>
        <taxon>Bacillota</taxon>
        <taxon>Bacilli</taxon>
        <taxon>Bacillales</taxon>
        <taxon>Paenibacillaceae</taxon>
        <taxon>Paenibacillus</taxon>
    </lineage>
</organism>
<dbReference type="PANTHER" id="PTHR33376">
    <property type="match status" value="1"/>
</dbReference>
<comment type="similarity">
    <text evidence="1">Belongs to the bacterial solute-binding protein 7 family.</text>
</comment>
<dbReference type="PROSITE" id="PS51257">
    <property type="entry name" value="PROKAR_LIPOPROTEIN"/>
    <property type="match status" value="1"/>
</dbReference>
<dbReference type="RefSeq" id="WP_235594316.1">
    <property type="nucleotide sequence ID" value="NZ_BJCS01000004.1"/>
</dbReference>
<reference evidence="4 5" key="2">
    <citation type="journal article" date="2016" name="Genome Announc.">
        <title>Complete Genome Sequences of Two Interactive Moderate Thermophiles, Paenibacillus napthalenovorans 32O-Y and Paenibacillus sp. 32O-W.</title>
        <authorList>
            <person name="Butler R.R.III."/>
            <person name="Wang J."/>
            <person name="Stark B.C."/>
            <person name="Pombert J.F."/>
        </authorList>
    </citation>
    <scope>NUCLEOTIDE SEQUENCE [LARGE SCALE GENOMIC DNA]</scope>
    <source>
        <strain evidence="4 5">32O-Y</strain>
    </source>
</reference>
<proteinExistence type="inferred from homology"/>
<dbReference type="Pfam" id="PF03480">
    <property type="entry name" value="DctP"/>
    <property type="match status" value="1"/>
</dbReference>
<dbReference type="NCBIfam" id="NF037995">
    <property type="entry name" value="TRAP_S1"/>
    <property type="match status" value="1"/>
</dbReference>
<accession>A0A0U2MXU2</accession>
<dbReference type="AlphaFoldDB" id="A0A0U2MXU2"/>
<dbReference type="EMBL" id="CP013652">
    <property type="protein sequence ID" value="ALS23039.1"/>
    <property type="molecule type" value="Genomic_DNA"/>
</dbReference>
<dbReference type="KEGG" id="pnp:IJ22_26660"/>
<dbReference type="SUPFAM" id="SSF53850">
    <property type="entry name" value="Periplasmic binding protein-like II"/>
    <property type="match status" value="1"/>
</dbReference>
<evidence type="ECO:0000256" key="3">
    <source>
        <dbReference type="ARBA" id="ARBA00022729"/>
    </source>
</evidence>
<protein>
    <submittedName>
        <fullName evidence="4">C4-dicarboxylate ABC transporter</fullName>
    </submittedName>
</protein>
<dbReference type="PANTHER" id="PTHR33376:SF7">
    <property type="entry name" value="C4-DICARBOXYLATE-BINDING PROTEIN DCTB"/>
    <property type="match status" value="1"/>
</dbReference>
<dbReference type="Gene3D" id="3.40.190.170">
    <property type="entry name" value="Bacterial extracellular solute-binding protein, family 7"/>
    <property type="match status" value="1"/>
</dbReference>
<evidence type="ECO:0000256" key="2">
    <source>
        <dbReference type="ARBA" id="ARBA00022448"/>
    </source>
</evidence>
<evidence type="ECO:0000313" key="5">
    <source>
        <dbReference type="Proteomes" id="UP000061660"/>
    </source>
</evidence>
<dbReference type="Proteomes" id="UP000061660">
    <property type="component" value="Chromosome"/>
</dbReference>